<gene>
    <name evidence="6" type="ORF">B0J12DRAFT_441192</name>
</gene>
<dbReference type="SMART" id="SM00849">
    <property type="entry name" value="Lactamase_B"/>
    <property type="match status" value="1"/>
</dbReference>
<keyword evidence="3" id="KW-0378">Hydrolase</keyword>
<dbReference type="EMBL" id="JAGTJR010000008">
    <property type="protein sequence ID" value="KAH7056040.1"/>
    <property type="molecule type" value="Genomic_DNA"/>
</dbReference>
<comment type="similarity">
    <text evidence="1">Belongs to the metallo-beta-lactamase superfamily.</text>
</comment>
<proteinExistence type="inferred from homology"/>
<evidence type="ECO:0000313" key="6">
    <source>
        <dbReference type="EMBL" id="KAH7056040.1"/>
    </source>
</evidence>
<accession>A0ABQ8GHX8</accession>
<dbReference type="InterPro" id="IPR051013">
    <property type="entry name" value="MBL_superfamily_lactonases"/>
</dbReference>
<reference evidence="6 7" key="1">
    <citation type="journal article" date="2021" name="Nat. Commun.">
        <title>Genetic determinants of endophytism in the Arabidopsis root mycobiome.</title>
        <authorList>
            <person name="Mesny F."/>
            <person name="Miyauchi S."/>
            <person name="Thiergart T."/>
            <person name="Pickel B."/>
            <person name="Atanasova L."/>
            <person name="Karlsson M."/>
            <person name="Huettel B."/>
            <person name="Barry K.W."/>
            <person name="Haridas S."/>
            <person name="Chen C."/>
            <person name="Bauer D."/>
            <person name="Andreopoulos W."/>
            <person name="Pangilinan J."/>
            <person name="LaButti K."/>
            <person name="Riley R."/>
            <person name="Lipzen A."/>
            <person name="Clum A."/>
            <person name="Drula E."/>
            <person name="Henrissat B."/>
            <person name="Kohler A."/>
            <person name="Grigoriev I.V."/>
            <person name="Martin F.M."/>
            <person name="Hacquard S."/>
        </authorList>
    </citation>
    <scope>NUCLEOTIDE SEQUENCE [LARGE SCALE GENOMIC DNA]</scope>
    <source>
        <strain evidence="6 7">MPI-SDFR-AT-0080</strain>
    </source>
</reference>
<keyword evidence="7" id="KW-1185">Reference proteome</keyword>
<evidence type="ECO:0000256" key="3">
    <source>
        <dbReference type="ARBA" id="ARBA00022801"/>
    </source>
</evidence>
<dbReference type="CDD" id="cd07730">
    <property type="entry name" value="metallo-hydrolase-like_MBL-fold"/>
    <property type="match status" value="1"/>
</dbReference>
<feature type="domain" description="Metallo-beta-lactamase" evidence="5">
    <location>
        <begin position="56"/>
        <end position="269"/>
    </location>
</feature>
<evidence type="ECO:0000256" key="2">
    <source>
        <dbReference type="ARBA" id="ARBA00022723"/>
    </source>
</evidence>
<organism evidence="6 7">
    <name type="scientific">Macrophomina phaseolina</name>
    <dbReference type="NCBI Taxonomy" id="35725"/>
    <lineage>
        <taxon>Eukaryota</taxon>
        <taxon>Fungi</taxon>
        <taxon>Dikarya</taxon>
        <taxon>Ascomycota</taxon>
        <taxon>Pezizomycotina</taxon>
        <taxon>Dothideomycetes</taxon>
        <taxon>Dothideomycetes incertae sedis</taxon>
        <taxon>Botryosphaeriales</taxon>
        <taxon>Botryosphaeriaceae</taxon>
        <taxon>Macrophomina</taxon>
    </lineage>
</organism>
<dbReference type="SUPFAM" id="SSF56281">
    <property type="entry name" value="Metallo-hydrolase/oxidoreductase"/>
    <property type="match status" value="1"/>
</dbReference>
<evidence type="ECO:0000256" key="4">
    <source>
        <dbReference type="ARBA" id="ARBA00022833"/>
    </source>
</evidence>
<dbReference type="Proteomes" id="UP000774617">
    <property type="component" value="Unassembled WGS sequence"/>
</dbReference>
<evidence type="ECO:0000259" key="5">
    <source>
        <dbReference type="SMART" id="SM00849"/>
    </source>
</evidence>
<dbReference type="PANTHER" id="PTHR42978">
    <property type="entry name" value="QUORUM-QUENCHING LACTONASE YTNP-RELATED-RELATED"/>
    <property type="match status" value="1"/>
</dbReference>
<keyword evidence="4" id="KW-0862">Zinc</keyword>
<dbReference type="PANTHER" id="PTHR42978:SF5">
    <property type="entry name" value="METALLO-BETA-LACTAMASE DOMAIN-CONTAINING PROTEIN"/>
    <property type="match status" value="1"/>
</dbReference>
<evidence type="ECO:0000256" key="1">
    <source>
        <dbReference type="ARBA" id="ARBA00007749"/>
    </source>
</evidence>
<dbReference type="Gene3D" id="3.60.15.10">
    <property type="entry name" value="Ribonuclease Z/Hydroxyacylglutathione hydrolase-like"/>
    <property type="match status" value="1"/>
</dbReference>
<keyword evidence="2" id="KW-0479">Metal-binding</keyword>
<dbReference type="InterPro" id="IPR036866">
    <property type="entry name" value="RibonucZ/Hydroxyglut_hydro"/>
</dbReference>
<comment type="caution">
    <text evidence="6">The sequence shown here is derived from an EMBL/GenBank/DDBJ whole genome shotgun (WGS) entry which is preliminary data.</text>
</comment>
<dbReference type="InterPro" id="IPR001279">
    <property type="entry name" value="Metallo-B-lactamas"/>
</dbReference>
<evidence type="ECO:0000313" key="7">
    <source>
        <dbReference type="Proteomes" id="UP000774617"/>
    </source>
</evidence>
<sequence>MSQTGNIKPQAHPSLNIPASNTSVDVSIINTSTNLVCPANGFVKPVLKGHEAINMPTYAFHIRHPSGKEILFDLGARKDWWNFSPVVVATVKKLILGMDVKKGIDEQLTEGGVDLNRISSIVISHWHFDHTGDPSLFPKSAELVFGPGFRENFMPGYPTNPTGVMLDSDFEGRTVREVAFSSGLKIGEFEAHDFFGDGSFYLLNVPGHAIGHISALARTTPDTFVFMGGDICHFGGAYRPTVYAPMPETIPEDVPLDRKRFHVPCPCSIFTACHPDPPNARTKPYYEVTREEGSWYIDPPTAQQSIDRLQAFDADPNVFVCIAHDEGLLDVVDWFPNGTITDWKKKGWKEKSRWGFLNALPIDGKPAAEPYCPGLMKDGKVEYRME</sequence>
<protein>
    <submittedName>
        <fullName evidence="6">Beta-lactamase-like protein</fullName>
    </submittedName>
</protein>
<name>A0ABQ8GHX8_9PEZI</name>